<accession>A0A667ZS50</accession>
<proteinExistence type="inferred from homology"/>
<evidence type="ECO:0000256" key="2">
    <source>
        <dbReference type="ARBA" id="ARBA00006840"/>
    </source>
</evidence>
<dbReference type="AlphaFoldDB" id="A0A667ZS50"/>
<evidence type="ECO:0000256" key="5">
    <source>
        <dbReference type="ARBA" id="ARBA00023136"/>
    </source>
</evidence>
<feature type="transmembrane region" description="Helical" evidence="6">
    <location>
        <begin position="62"/>
        <end position="87"/>
    </location>
</feature>
<dbReference type="GeneTree" id="ENSGT00940000154954"/>
<dbReference type="Ensembl" id="ENSMMDT00005044550.1">
    <property type="protein sequence ID" value="ENSMMDP00005043672.1"/>
    <property type="gene ID" value="ENSMMDG00005020066.1"/>
</dbReference>
<evidence type="ECO:0000256" key="4">
    <source>
        <dbReference type="ARBA" id="ARBA00022989"/>
    </source>
</evidence>
<dbReference type="PIRSF" id="PIRSF002419">
    <property type="entry name" value="Tetraspanin"/>
    <property type="match status" value="1"/>
</dbReference>
<feature type="transmembrane region" description="Helical" evidence="6">
    <location>
        <begin position="25"/>
        <end position="50"/>
    </location>
</feature>
<evidence type="ECO:0000313" key="7">
    <source>
        <dbReference type="Ensembl" id="ENSMMDP00005043672.1"/>
    </source>
</evidence>
<dbReference type="Gene3D" id="1.10.1450.10">
    <property type="entry name" value="Tetraspanin"/>
    <property type="match status" value="1"/>
</dbReference>
<dbReference type="InterPro" id="IPR008952">
    <property type="entry name" value="Tetraspanin_EC2_sf"/>
</dbReference>
<dbReference type="Proteomes" id="UP000472263">
    <property type="component" value="Chromosome 22"/>
</dbReference>
<reference evidence="7" key="3">
    <citation type="submission" date="2025-09" db="UniProtKB">
        <authorList>
            <consortium name="Ensembl"/>
        </authorList>
    </citation>
    <scope>IDENTIFICATION</scope>
</reference>
<dbReference type="InParanoid" id="A0A667ZS50"/>
<keyword evidence="3 6" id="KW-0812">Transmembrane</keyword>
<comment type="subcellular location">
    <subcellularLocation>
        <location evidence="1 6">Membrane</location>
        <topology evidence="1 6">Multi-pass membrane protein</topology>
    </subcellularLocation>
</comment>
<comment type="similarity">
    <text evidence="2 6">Belongs to the tetraspanin (TM4SF) family.</text>
</comment>
<organism evidence="7 8">
    <name type="scientific">Myripristis murdjan</name>
    <name type="common">pinecone soldierfish</name>
    <dbReference type="NCBI Taxonomy" id="586833"/>
    <lineage>
        <taxon>Eukaryota</taxon>
        <taxon>Metazoa</taxon>
        <taxon>Chordata</taxon>
        <taxon>Craniata</taxon>
        <taxon>Vertebrata</taxon>
        <taxon>Euteleostomi</taxon>
        <taxon>Actinopterygii</taxon>
        <taxon>Neopterygii</taxon>
        <taxon>Teleostei</taxon>
        <taxon>Neoteleostei</taxon>
        <taxon>Acanthomorphata</taxon>
        <taxon>Holocentriformes</taxon>
        <taxon>Holocentridae</taxon>
        <taxon>Myripristis</taxon>
    </lineage>
</organism>
<dbReference type="PANTHER" id="PTHR19282">
    <property type="entry name" value="TETRASPANIN"/>
    <property type="match status" value="1"/>
</dbReference>
<dbReference type="SUPFAM" id="SSF48652">
    <property type="entry name" value="Tetraspanin"/>
    <property type="match status" value="1"/>
</dbReference>
<evidence type="ECO:0000256" key="1">
    <source>
        <dbReference type="ARBA" id="ARBA00004141"/>
    </source>
</evidence>
<keyword evidence="5 6" id="KW-0472">Membrane</keyword>
<sequence>MFPPSLKNHSTHTKMTDRRRRTLKIVLQITCQLLWLVGLMVGLCGVYLLLNCTQNSLFLSHSYLILPAIFALVTAAFLLISGCLGCWVSTRESAFLQGLFVFLLVVVLCLESTATALAFFHTRKLHSEVAPLRGVFQRYTASSQDPESRAVDAAQEELQCCGVRDYRDWLETPWFNRSGGLGVPHSCCNSTFYFCNGTLAQPWKLYGQGCQVKLEDTIQFVLNLIMWSFLPVVLVEIFGFVTVAHLMKDQPLLQYHILGRS</sequence>
<protein>
    <recommendedName>
        <fullName evidence="6">Tetraspanin</fullName>
    </recommendedName>
</protein>
<dbReference type="InterPro" id="IPR000301">
    <property type="entry name" value="Tetraspanin_animals"/>
</dbReference>
<dbReference type="GO" id="GO:0005886">
    <property type="term" value="C:plasma membrane"/>
    <property type="evidence" value="ECO:0007669"/>
    <property type="project" value="TreeGrafter"/>
</dbReference>
<reference evidence="7" key="1">
    <citation type="submission" date="2019-06" db="EMBL/GenBank/DDBJ databases">
        <authorList>
            <consortium name="Wellcome Sanger Institute Data Sharing"/>
        </authorList>
    </citation>
    <scope>NUCLEOTIDE SEQUENCE [LARGE SCALE GENOMIC DNA]</scope>
</reference>
<feature type="transmembrane region" description="Helical" evidence="6">
    <location>
        <begin position="224"/>
        <end position="247"/>
    </location>
</feature>
<feature type="transmembrane region" description="Helical" evidence="6">
    <location>
        <begin position="99"/>
        <end position="120"/>
    </location>
</feature>
<evidence type="ECO:0000313" key="8">
    <source>
        <dbReference type="Proteomes" id="UP000472263"/>
    </source>
</evidence>
<name>A0A667ZS50_9TELE</name>
<gene>
    <name evidence="7" type="primary">tspan37</name>
</gene>
<evidence type="ECO:0000256" key="6">
    <source>
        <dbReference type="RuleBase" id="RU361218"/>
    </source>
</evidence>
<dbReference type="PANTHER" id="PTHR19282:SF477">
    <property type="entry name" value="TETRASPANIN"/>
    <property type="match status" value="1"/>
</dbReference>
<dbReference type="PRINTS" id="PR00259">
    <property type="entry name" value="TMFOUR"/>
</dbReference>
<dbReference type="Pfam" id="PF00335">
    <property type="entry name" value="Tetraspanin"/>
    <property type="match status" value="1"/>
</dbReference>
<dbReference type="InterPro" id="IPR018499">
    <property type="entry name" value="Tetraspanin/Peripherin"/>
</dbReference>
<keyword evidence="4 6" id="KW-1133">Transmembrane helix</keyword>
<keyword evidence="8" id="KW-1185">Reference proteome</keyword>
<reference evidence="7" key="2">
    <citation type="submission" date="2025-08" db="UniProtKB">
        <authorList>
            <consortium name="Ensembl"/>
        </authorList>
    </citation>
    <scope>IDENTIFICATION</scope>
</reference>
<evidence type="ECO:0000256" key="3">
    <source>
        <dbReference type="ARBA" id="ARBA00022692"/>
    </source>
</evidence>